<sequence>MSSALPKHRGVPVRISDGLYADAKAQAQREFRTITGQLEYWARLGQFICAHPEVSTAEALRRLGLSCAPAGDDPTAG</sequence>
<organism evidence="1 2">
    <name type="scientific">Aquariibacter albus</name>
    <dbReference type="NCBI Taxonomy" id="2759899"/>
    <lineage>
        <taxon>Bacteria</taxon>
        <taxon>Pseudomonadati</taxon>
        <taxon>Pseudomonadota</taxon>
        <taxon>Betaproteobacteria</taxon>
        <taxon>Burkholderiales</taxon>
        <taxon>Sphaerotilaceae</taxon>
        <taxon>Aquariibacter</taxon>
    </lineage>
</organism>
<proteinExistence type="predicted"/>
<dbReference type="InterPro" id="IPR021831">
    <property type="entry name" value="ParD-like"/>
</dbReference>
<evidence type="ECO:0000313" key="2">
    <source>
        <dbReference type="Proteomes" id="UP000586093"/>
    </source>
</evidence>
<dbReference type="Proteomes" id="UP000586093">
    <property type="component" value="Unassembled WGS sequence"/>
</dbReference>
<protein>
    <recommendedName>
        <fullName evidence="3">ParD-like antitoxin of type II toxin-antitoxin system</fullName>
    </recommendedName>
</protein>
<accession>A0A839HRJ2</accession>
<evidence type="ECO:0000313" key="1">
    <source>
        <dbReference type="EMBL" id="MBB1162090.1"/>
    </source>
</evidence>
<comment type="caution">
    <text evidence="1">The sequence shown here is derived from an EMBL/GenBank/DDBJ whole genome shotgun (WGS) entry which is preliminary data.</text>
</comment>
<name>A0A839HRJ2_9BURK</name>
<dbReference type="EMBL" id="JACIVI010000002">
    <property type="protein sequence ID" value="MBB1162090.1"/>
    <property type="molecule type" value="Genomic_DNA"/>
</dbReference>
<keyword evidence="2" id="KW-1185">Reference proteome</keyword>
<dbReference type="RefSeq" id="WP_182663652.1">
    <property type="nucleotide sequence ID" value="NZ_JACIVI010000002.1"/>
</dbReference>
<evidence type="ECO:0008006" key="3">
    <source>
        <dbReference type="Google" id="ProtNLM"/>
    </source>
</evidence>
<gene>
    <name evidence="1" type="ORF">H4F90_08865</name>
</gene>
<dbReference type="AlphaFoldDB" id="A0A839HRJ2"/>
<dbReference type="Pfam" id="PF11903">
    <property type="entry name" value="ParD_like"/>
    <property type="match status" value="1"/>
</dbReference>
<reference evidence="1 2" key="1">
    <citation type="submission" date="2020-08" db="EMBL/GenBank/DDBJ databases">
        <title>Aquariorum lacteus gen. nov., sp. nov., a new member of the family Comamonadaceae, isolated from freshwater aquarium.</title>
        <authorList>
            <person name="Chun S.-J."/>
        </authorList>
    </citation>
    <scope>NUCLEOTIDE SEQUENCE [LARGE SCALE GENOMIC DNA]</scope>
    <source>
        <strain evidence="1 2">SJAQ100</strain>
    </source>
</reference>